<feature type="domain" description="BD-FAE-like" evidence="2">
    <location>
        <begin position="65"/>
        <end position="261"/>
    </location>
</feature>
<dbReference type="AlphaFoldDB" id="A0A7X0MKL2"/>
<name>A0A7X0MKL2_9SPHI</name>
<sequence>MMKNWLLLLIMGLVGTQTVIAQEVLELYPGKIPGAKTAPASYKEIETIKNGKVFGLSKVFHPTLSLYKADPAKANGTAVIICPGGGYAFLATDHEGEEVARKFAASGVTAFVLKYRLPNDTIMVDKAFGPLQDAEQAIYQVRKNAAAWKINPAKIGIMGFSAGGHVASSLAVHYMDSKIKNTEGLSLRPDFAVLIYPVISFIASPHTGSLKNLIGRDASQAQKEYFSNELHVNAQTPISFLAQANDDHTVPVENSILFNQAMVKNNVPVETHLYQAGGHGFGLHNKTTTDEWFDRLTEWMQANNLLK</sequence>
<dbReference type="InterPro" id="IPR049492">
    <property type="entry name" value="BD-FAE-like_dom"/>
</dbReference>
<evidence type="ECO:0000259" key="2">
    <source>
        <dbReference type="Pfam" id="PF20434"/>
    </source>
</evidence>
<protein>
    <submittedName>
        <fullName evidence="3">Acetyl esterase/lipase</fullName>
    </submittedName>
</protein>
<evidence type="ECO:0000256" key="1">
    <source>
        <dbReference type="ARBA" id="ARBA00022801"/>
    </source>
</evidence>
<dbReference type="PANTHER" id="PTHR48081">
    <property type="entry name" value="AB HYDROLASE SUPERFAMILY PROTEIN C4A8.06C"/>
    <property type="match status" value="1"/>
</dbReference>
<evidence type="ECO:0000313" key="4">
    <source>
        <dbReference type="Proteomes" id="UP000521017"/>
    </source>
</evidence>
<evidence type="ECO:0000313" key="3">
    <source>
        <dbReference type="EMBL" id="MBB6502667.1"/>
    </source>
</evidence>
<accession>A0A7X0MKL2</accession>
<dbReference type="Gene3D" id="3.40.50.1820">
    <property type="entry name" value="alpha/beta hydrolase"/>
    <property type="match status" value="1"/>
</dbReference>
<organism evidence="3 4">
    <name type="scientific">Pedobacter cryoconitis</name>
    <dbReference type="NCBI Taxonomy" id="188932"/>
    <lineage>
        <taxon>Bacteria</taxon>
        <taxon>Pseudomonadati</taxon>
        <taxon>Bacteroidota</taxon>
        <taxon>Sphingobacteriia</taxon>
        <taxon>Sphingobacteriales</taxon>
        <taxon>Sphingobacteriaceae</taxon>
        <taxon>Pedobacter</taxon>
    </lineage>
</organism>
<dbReference type="RefSeq" id="WP_317618248.1">
    <property type="nucleotide sequence ID" value="NZ_JACHCC010000015.1"/>
</dbReference>
<proteinExistence type="predicted"/>
<dbReference type="InterPro" id="IPR050300">
    <property type="entry name" value="GDXG_lipolytic_enzyme"/>
</dbReference>
<dbReference type="PANTHER" id="PTHR48081:SF6">
    <property type="entry name" value="PEPTIDASE S9 PROLYL OLIGOPEPTIDASE CATALYTIC DOMAIN-CONTAINING PROTEIN"/>
    <property type="match status" value="1"/>
</dbReference>
<gene>
    <name evidence="3" type="ORF">HDF25_004850</name>
</gene>
<dbReference type="EMBL" id="JACHCC010000015">
    <property type="protein sequence ID" value="MBB6502667.1"/>
    <property type="molecule type" value="Genomic_DNA"/>
</dbReference>
<dbReference type="GO" id="GO:0016787">
    <property type="term" value="F:hydrolase activity"/>
    <property type="evidence" value="ECO:0007669"/>
    <property type="project" value="UniProtKB-KW"/>
</dbReference>
<keyword evidence="1" id="KW-0378">Hydrolase</keyword>
<dbReference type="Pfam" id="PF20434">
    <property type="entry name" value="BD-FAE"/>
    <property type="match status" value="1"/>
</dbReference>
<reference evidence="3 4" key="1">
    <citation type="submission" date="2020-08" db="EMBL/GenBank/DDBJ databases">
        <title>Genomic Encyclopedia of Type Strains, Phase IV (KMG-V): Genome sequencing to study the core and pangenomes of soil and plant-associated prokaryotes.</title>
        <authorList>
            <person name="Whitman W."/>
        </authorList>
    </citation>
    <scope>NUCLEOTIDE SEQUENCE [LARGE SCALE GENOMIC DNA]</scope>
    <source>
        <strain evidence="3 4">M2T3</strain>
    </source>
</reference>
<dbReference type="SUPFAM" id="SSF53474">
    <property type="entry name" value="alpha/beta-Hydrolases"/>
    <property type="match status" value="1"/>
</dbReference>
<dbReference type="Proteomes" id="UP000521017">
    <property type="component" value="Unassembled WGS sequence"/>
</dbReference>
<comment type="caution">
    <text evidence="3">The sequence shown here is derived from an EMBL/GenBank/DDBJ whole genome shotgun (WGS) entry which is preliminary data.</text>
</comment>
<dbReference type="InterPro" id="IPR029058">
    <property type="entry name" value="AB_hydrolase_fold"/>
</dbReference>